<dbReference type="Gene3D" id="3.30.750.140">
    <property type="match status" value="1"/>
</dbReference>
<dbReference type="Pfam" id="PF02120">
    <property type="entry name" value="Flg_hook"/>
    <property type="match status" value="1"/>
</dbReference>
<keyword evidence="3" id="KW-0282">Flagellum</keyword>
<feature type="compositionally biased region" description="Polar residues" evidence="1">
    <location>
        <begin position="200"/>
        <end position="229"/>
    </location>
</feature>
<sequence length="423" mass="47176">MLEIINLAQALMGQNQQASGAKGETFENSQDGEGLNFLDHFSETKKSIIEGQEGLVFAAMPTPLPYQQNINIYFEDIPESSSYQQILLTQEQANSLMPEELNLENLEINPESQSTIFKGISGEVKRVDEILSKKLEKFIPQDKNDDRSNQIASSEEALIDKNSLDFLAPEVQKIVKNNPTLTPNENQEGIEGVVRESEFPPTQNTNLEENSKNSSDVATSSTQDSSQHIQKNDKTAPFLSEFKSVQDKDIGKTAAQQDSISVQAHEGDTTFTGTLKADPSPTLSKPQVMDQIFTRLDFPMLKQKGDQKISIVLDPRELGRMDIELHMDGDKVNAVFKADQQALNFARNDADKLAQMLRDQGFNASSQNFQFQERPSQDAQYARLEKTYGSSFSLEEGTDGQPLKIPSMRYNVGVFGRSYDAVI</sequence>
<name>A0ABZ2C8Z6_9PROT</name>
<keyword evidence="3" id="KW-0966">Cell projection</keyword>
<feature type="region of interest" description="Disordered" evidence="1">
    <location>
        <begin position="177"/>
        <end position="283"/>
    </location>
</feature>
<evidence type="ECO:0000313" key="3">
    <source>
        <dbReference type="EMBL" id="WVX67139.1"/>
    </source>
</evidence>
<dbReference type="CDD" id="cd17470">
    <property type="entry name" value="T3SS_Flik_C"/>
    <property type="match status" value="1"/>
</dbReference>
<feature type="domain" description="Flagellar hook-length control protein-like C-terminal" evidence="2">
    <location>
        <begin position="302"/>
        <end position="377"/>
    </location>
</feature>
<gene>
    <name evidence="3" type="ORF">Bealeia1_01336</name>
</gene>
<feature type="compositionally biased region" description="Polar residues" evidence="1">
    <location>
        <begin position="177"/>
        <end position="187"/>
    </location>
</feature>
<dbReference type="Proteomes" id="UP001330434">
    <property type="component" value="Chromosome"/>
</dbReference>
<dbReference type="RefSeq" id="WP_331255923.1">
    <property type="nucleotide sequence ID" value="NZ_CP133270.1"/>
</dbReference>
<organism evidence="3 4">
    <name type="scientific">Candidatus Bealeia paramacronuclearis</name>
    <dbReference type="NCBI Taxonomy" id="1921001"/>
    <lineage>
        <taxon>Bacteria</taxon>
        <taxon>Pseudomonadati</taxon>
        <taxon>Pseudomonadota</taxon>
        <taxon>Alphaproteobacteria</taxon>
        <taxon>Holosporales</taxon>
        <taxon>Holosporaceae</taxon>
        <taxon>Candidatus Bealeia</taxon>
    </lineage>
</organism>
<evidence type="ECO:0000259" key="2">
    <source>
        <dbReference type="Pfam" id="PF02120"/>
    </source>
</evidence>
<evidence type="ECO:0000313" key="4">
    <source>
        <dbReference type="Proteomes" id="UP001330434"/>
    </source>
</evidence>
<dbReference type="InterPro" id="IPR038610">
    <property type="entry name" value="FliK-like_C_sf"/>
</dbReference>
<dbReference type="EMBL" id="CP133270">
    <property type="protein sequence ID" value="WVX67139.1"/>
    <property type="molecule type" value="Genomic_DNA"/>
</dbReference>
<evidence type="ECO:0000256" key="1">
    <source>
        <dbReference type="SAM" id="MobiDB-lite"/>
    </source>
</evidence>
<keyword evidence="4" id="KW-1185">Reference proteome</keyword>
<accession>A0ABZ2C8Z6</accession>
<dbReference type="InterPro" id="IPR021136">
    <property type="entry name" value="Flagellar_hook_control-like_C"/>
</dbReference>
<proteinExistence type="predicted"/>
<reference evidence="3 4" key="1">
    <citation type="journal article" date="2024" name="Environ. Microbiol.">
        <title>Novel evolutionary insights on the interactions of the Holosporales (Alphaproteobacteria) with eukaryotic hosts from comparative genomics.</title>
        <authorList>
            <person name="Giovannini M."/>
            <person name="Petroni G."/>
            <person name="Castelli M."/>
        </authorList>
    </citation>
    <scope>NUCLEOTIDE SEQUENCE [LARGE SCALE GENOMIC DNA]</scope>
    <source>
        <strain evidence="3 4">US_Bl 15I1</strain>
    </source>
</reference>
<protein>
    <submittedName>
        <fullName evidence="3">Flagellar hook-length control protein FliK</fullName>
    </submittedName>
</protein>
<keyword evidence="3" id="KW-0969">Cilium</keyword>